<dbReference type="EMBL" id="FPHS01000256">
    <property type="protein sequence ID" value="SFV79598.1"/>
    <property type="molecule type" value="Genomic_DNA"/>
</dbReference>
<dbReference type="PANTHER" id="PTHR43210">
    <property type="entry name" value="DETHIOBIOTIN SYNTHETASE"/>
    <property type="match status" value="1"/>
</dbReference>
<dbReference type="GO" id="GO:0004141">
    <property type="term" value="F:dethiobiotin synthase activity"/>
    <property type="evidence" value="ECO:0007669"/>
    <property type="project" value="UniProtKB-EC"/>
</dbReference>
<dbReference type="NCBIfam" id="TIGR00347">
    <property type="entry name" value="bioD"/>
    <property type="match status" value="1"/>
</dbReference>
<keyword evidence="2 9" id="KW-0436">Ligase</keyword>
<evidence type="ECO:0000256" key="7">
    <source>
        <dbReference type="ARBA" id="ARBA00022842"/>
    </source>
</evidence>
<dbReference type="UniPathway" id="UPA00078"/>
<dbReference type="PANTHER" id="PTHR43210:SF2">
    <property type="entry name" value="ATP-DEPENDENT DETHIOBIOTIN SYNTHETASE BIOD 2"/>
    <property type="match status" value="1"/>
</dbReference>
<evidence type="ECO:0000256" key="4">
    <source>
        <dbReference type="ARBA" id="ARBA00022741"/>
    </source>
</evidence>
<dbReference type="Pfam" id="PF13500">
    <property type="entry name" value="AAA_26"/>
    <property type="match status" value="1"/>
</dbReference>
<organism evidence="9">
    <name type="scientific">hydrothermal vent metagenome</name>
    <dbReference type="NCBI Taxonomy" id="652676"/>
    <lineage>
        <taxon>unclassified sequences</taxon>
        <taxon>metagenomes</taxon>
        <taxon>ecological metagenomes</taxon>
    </lineage>
</organism>
<dbReference type="GO" id="GO:0005829">
    <property type="term" value="C:cytosol"/>
    <property type="evidence" value="ECO:0007669"/>
    <property type="project" value="TreeGrafter"/>
</dbReference>
<dbReference type="CDD" id="cd03109">
    <property type="entry name" value="DTBS"/>
    <property type="match status" value="1"/>
</dbReference>
<evidence type="ECO:0000256" key="2">
    <source>
        <dbReference type="ARBA" id="ARBA00022598"/>
    </source>
</evidence>
<dbReference type="GO" id="GO:0009102">
    <property type="term" value="P:biotin biosynthetic process"/>
    <property type="evidence" value="ECO:0007669"/>
    <property type="project" value="UniProtKB-UniPathway"/>
</dbReference>
<dbReference type="InterPro" id="IPR004472">
    <property type="entry name" value="DTB_synth_BioD"/>
</dbReference>
<dbReference type="SUPFAM" id="SSF52540">
    <property type="entry name" value="P-loop containing nucleoside triphosphate hydrolases"/>
    <property type="match status" value="1"/>
</dbReference>
<keyword evidence="6" id="KW-0067">ATP-binding</keyword>
<gene>
    <name evidence="9" type="ORF">MNB_SUP05-11-403</name>
</gene>
<evidence type="ECO:0000256" key="5">
    <source>
        <dbReference type="ARBA" id="ARBA00022756"/>
    </source>
</evidence>
<keyword evidence="3" id="KW-0479">Metal-binding</keyword>
<evidence type="ECO:0000256" key="6">
    <source>
        <dbReference type="ARBA" id="ARBA00022840"/>
    </source>
</evidence>
<reference evidence="9" key="1">
    <citation type="submission" date="2016-10" db="EMBL/GenBank/DDBJ databases">
        <authorList>
            <person name="de Groot N.N."/>
        </authorList>
    </citation>
    <scope>NUCLEOTIDE SEQUENCE</scope>
</reference>
<dbReference type="AlphaFoldDB" id="A0A1W1DEE1"/>
<dbReference type="EC" id="6.3.3.3" evidence="9"/>
<comment type="catalytic activity">
    <reaction evidence="8">
        <text>(7R,8S)-8-amino-7-(carboxyamino)nonanoate + ATP = (4R,5S)-dethiobiotin + ADP + phosphate + H(+)</text>
        <dbReference type="Rhea" id="RHEA:63684"/>
        <dbReference type="ChEBI" id="CHEBI:15378"/>
        <dbReference type="ChEBI" id="CHEBI:30616"/>
        <dbReference type="ChEBI" id="CHEBI:43474"/>
        <dbReference type="ChEBI" id="CHEBI:149470"/>
        <dbReference type="ChEBI" id="CHEBI:149473"/>
        <dbReference type="ChEBI" id="CHEBI:456216"/>
    </reaction>
</comment>
<sequence>MLLKLLTMKGLFISGSGTDVGKTFIASHLIRALNSNHRVVARKPIESDCIKTPQGLTPKDAVLLNDACTNSEPIEAVCTYRFEACVSGEKASTDQGVEVTLDDLVAASHPSNTADFVVVEGAGGLYSPIAAHLLNVDLATALGLPVVIVVKDELGVINQALLSLHAAKAHNLNVIMLVLNQMSMNNLDNAQAIQAYTNIKVVVFHKDNQDEFAKTALALVEQS</sequence>
<accession>A0A1W1DEE1</accession>
<proteinExistence type="inferred from homology"/>
<dbReference type="HAMAP" id="MF_00336">
    <property type="entry name" value="BioD"/>
    <property type="match status" value="1"/>
</dbReference>
<keyword evidence="7" id="KW-0460">Magnesium</keyword>
<name>A0A1W1DEE1_9ZZZZ</name>
<evidence type="ECO:0000256" key="1">
    <source>
        <dbReference type="ARBA" id="ARBA00022490"/>
    </source>
</evidence>
<keyword evidence="5" id="KW-0093">Biotin biosynthesis</keyword>
<keyword evidence="1" id="KW-0963">Cytoplasm</keyword>
<evidence type="ECO:0000256" key="8">
    <source>
        <dbReference type="ARBA" id="ARBA00047386"/>
    </source>
</evidence>
<evidence type="ECO:0000256" key="3">
    <source>
        <dbReference type="ARBA" id="ARBA00022723"/>
    </source>
</evidence>
<evidence type="ECO:0000313" key="9">
    <source>
        <dbReference type="EMBL" id="SFV79598.1"/>
    </source>
</evidence>
<dbReference type="PIRSF" id="PIRSF006755">
    <property type="entry name" value="DTB_synth"/>
    <property type="match status" value="1"/>
</dbReference>
<keyword evidence="4" id="KW-0547">Nucleotide-binding</keyword>
<dbReference type="InterPro" id="IPR027417">
    <property type="entry name" value="P-loop_NTPase"/>
</dbReference>
<dbReference type="GO" id="GO:0000287">
    <property type="term" value="F:magnesium ion binding"/>
    <property type="evidence" value="ECO:0007669"/>
    <property type="project" value="InterPro"/>
</dbReference>
<dbReference type="GO" id="GO:0005524">
    <property type="term" value="F:ATP binding"/>
    <property type="evidence" value="ECO:0007669"/>
    <property type="project" value="UniProtKB-KW"/>
</dbReference>
<protein>
    <submittedName>
        <fullName evidence="9">Dethiobiotin synthetase</fullName>
        <ecNumber evidence="9">6.3.3.3</ecNumber>
    </submittedName>
</protein>
<dbReference type="Gene3D" id="3.40.50.300">
    <property type="entry name" value="P-loop containing nucleotide triphosphate hydrolases"/>
    <property type="match status" value="1"/>
</dbReference>